<sequence>MENRAWKNGSVEKSLSGLLKASVLSVALFVTAGVNAADLPNIVKSNGAEALGPQFKLDCVTRPGKPQSLGDRFKLAMNKHDHSQHGGHDEHAHHRAMMENKSYQVSHAGYQLPDVNLISHKGEQQQLADILNNDKPVMLNFIFTTCTTICPVLSASFHQVQEILGEDVDSVSMVSITIDPDYDTPEQLMKYSKRFKAGEQWNFYTGSYKDVVTVEKAFDIFRGSKMNHEPITLIRNQGGQHWTRINGLASAEDIVKEYKKIVSAAN</sequence>
<feature type="binding site" evidence="3">
    <location>
        <position position="146"/>
    </location>
    <ligand>
        <name>Cu cation</name>
        <dbReference type="ChEBI" id="CHEBI:23378"/>
    </ligand>
</feature>
<feature type="disulfide bond" description="Redox-active" evidence="4">
    <location>
        <begin position="146"/>
        <end position="150"/>
    </location>
</feature>
<dbReference type="InterPro" id="IPR036249">
    <property type="entry name" value="Thioredoxin-like_sf"/>
</dbReference>
<dbReference type="SUPFAM" id="SSF52833">
    <property type="entry name" value="Thioredoxin-like"/>
    <property type="match status" value="1"/>
</dbReference>
<accession>A0A9E4K2A1</accession>
<dbReference type="CDD" id="cd02968">
    <property type="entry name" value="SCO"/>
    <property type="match status" value="1"/>
</dbReference>
<dbReference type="PANTHER" id="PTHR12151">
    <property type="entry name" value="ELECTRON TRANSPORT PROTIN SCO1/SENC FAMILY MEMBER"/>
    <property type="match status" value="1"/>
</dbReference>
<dbReference type="PROSITE" id="PS51352">
    <property type="entry name" value="THIOREDOXIN_2"/>
    <property type="match status" value="1"/>
</dbReference>
<protein>
    <submittedName>
        <fullName evidence="6">SCO family protein</fullName>
    </submittedName>
</protein>
<gene>
    <name evidence="6" type="ORF">JAZ04_02230</name>
</gene>
<dbReference type="Proteomes" id="UP000886687">
    <property type="component" value="Unassembled WGS sequence"/>
</dbReference>
<comment type="similarity">
    <text evidence="1">Belongs to the SCO1/2 family.</text>
</comment>
<dbReference type="InterPro" id="IPR003782">
    <property type="entry name" value="SCO1/SenC"/>
</dbReference>
<dbReference type="EMBL" id="JAEPDI010000001">
    <property type="protein sequence ID" value="MCG7937663.1"/>
    <property type="molecule type" value="Genomic_DNA"/>
</dbReference>
<evidence type="ECO:0000259" key="5">
    <source>
        <dbReference type="PROSITE" id="PS51352"/>
    </source>
</evidence>
<organism evidence="6 7">
    <name type="scientific">Candidatus Thiodiazotropha lotti</name>
    <dbReference type="NCBI Taxonomy" id="2792787"/>
    <lineage>
        <taxon>Bacteria</taxon>
        <taxon>Pseudomonadati</taxon>
        <taxon>Pseudomonadota</taxon>
        <taxon>Gammaproteobacteria</taxon>
        <taxon>Chromatiales</taxon>
        <taxon>Sedimenticolaceae</taxon>
        <taxon>Candidatus Thiodiazotropha</taxon>
    </lineage>
</organism>
<feature type="domain" description="Thioredoxin" evidence="5">
    <location>
        <begin position="106"/>
        <end position="263"/>
    </location>
</feature>
<proteinExistence type="inferred from homology"/>
<keyword evidence="3" id="KW-0479">Metal-binding</keyword>
<keyword evidence="2 3" id="KW-0186">Copper</keyword>
<evidence type="ECO:0000313" key="6">
    <source>
        <dbReference type="EMBL" id="MCG7937663.1"/>
    </source>
</evidence>
<dbReference type="Gene3D" id="3.40.30.10">
    <property type="entry name" value="Glutaredoxin"/>
    <property type="match status" value="1"/>
</dbReference>
<dbReference type="InterPro" id="IPR013766">
    <property type="entry name" value="Thioredoxin_domain"/>
</dbReference>
<evidence type="ECO:0000256" key="3">
    <source>
        <dbReference type="PIRSR" id="PIRSR603782-1"/>
    </source>
</evidence>
<evidence type="ECO:0000256" key="2">
    <source>
        <dbReference type="ARBA" id="ARBA00023008"/>
    </source>
</evidence>
<feature type="binding site" evidence="3">
    <location>
        <position position="150"/>
    </location>
    <ligand>
        <name>Cu cation</name>
        <dbReference type="ChEBI" id="CHEBI:23378"/>
    </ligand>
</feature>
<evidence type="ECO:0000256" key="1">
    <source>
        <dbReference type="ARBA" id="ARBA00010996"/>
    </source>
</evidence>
<evidence type="ECO:0000256" key="4">
    <source>
        <dbReference type="PIRSR" id="PIRSR603782-2"/>
    </source>
</evidence>
<dbReference type="AlphaFoldDB" id="A0A9E4K2A1"/>
<keyword evidence="4" id="KW-1015">Disulfide bond</keyword>
<reference evidence="6" key="1">
    <citation type="journal article" date="2021" name="Proc. Natl. Acad. Sci. U.S.A.">
        <title>Global biogeography of chemosynthetic symbionts reveals both localized and globally distributed symbiont groups. .</title>
        <authorList>
            <person name="Osvatic J.T."/>
            <person name="Wilkins L.G.E."/>
            <person name="Leibrecht L."/>
            <person name="Leray M."/>
            <person name="Zauner S."/>
            <person name="Polzin J."/>
            <person name="Camacho Y."/>
            <person name="Gros O."/>
            <person name="van Gils J.A."/>
            <person name="Eisen J.A."/>
            <person name="Petersen J.M."/>
            <person name="Yuen B."/>
        </authorList>
    </citation>
    <scope>NUCLEOTIDE SEQUENCE</scope>
    <source>
        <strain evidence="6">MAGL173</strain>
    </source>
</reference>
<dbReference type="PANTHER" id="PTHR12151:SF25">
    <property type="entry name" value="LINALOOL DEHYDRATASE_ISOMERASE DOMAIN-CONTAINING PROTEIN"/>
    <property type="match status" value="1"/>
</dbReference>
<evidence type="ECO:0000313" key="7">
    <source>
        <dbReference type="Proteomes" id="UP000886687"/>
    </source>
</evidence>
<name>A0A9E4K2A1_9GAMM</name>
<comment type="caution">
    <text evidence="6">The sequence shown here is derived from an EMBL/GenBank/DDBJ whole genome shotgun (WGS) entry which is preliminary data.</text>
</comment>
<dbReference type="Pfam" id="PF02630">
    <property type="entry name" value="SCO1-SenC"/>
    <property type="match status" value="1"/>
</dbReference>
<dbReference type="GO" id="GO:0046872">
    <property type="term" value="F:metal ion binding"/>
    <property type="evidence" value="ECO:0007669"/>
    <property type="project" value="UniProtKB-KW"/>
</dbReference>